<dbReference type="EMBL" id="LFZO01000042">
    <property type="protein sequence ID" value="KXT16226.1"/>
    <property type="molecule type" value="Genomic_DNA"/>
</dbReference>
<proteinExistence type="predicted"/>
<dbReference type="Proteomes" id="UP000073492">
    <property type="component" value="Unassembled WGS sequence"/>
</dbReference>
<sequence>MCSRRSHRPLCLQGFSLLIRANHHSIYISILLSQYFAPWLLPVLLQALSMASLHAKKTQTSQHKLDRHSSPRKCNQTSNLSKELKVARRNKIVNSGC</sequence>
<dbReference type="EMBL" id="LFZO01000042">
    <property type="protein sequence ID" value="KXT16228.1"/>
    <property type="molecule type" value="Genomic_DNA"/>
</dbReference>
<dbReference type="EMBL" id="LFZO01000042">
    <property type="protein sequence ID" value="KXT16227.1"/>
    <property type="molecule type" value="Genomic_DNA"/>
</dbReference>
<evidence type="ECO:0000256" key="1">
    <source>
        <dbReference type="SAM" id="MobiDB-lite"/>
    </source>
</evidence>
<name>A0A139IN56_9PEZI</name>
<keyword evidence="3" id="KW-1185">Reference proteome</keyword>
<reference evidence="2 3" key="1">
    <citation type="submission" date="2015-07" db="EMBL/GenBank/DDBJ databases">
        <title>Comparative genomics of the Sigatoka disease complex on banana suggests a link between parallel evolutionary changes in Pseudocercospora fijiensis and Pseudocercospora eumusae and increased virulence on the banana host.</title>
        <authorList>
            <person name="Chang T.-C."/>
            <person name="Salvucci A."/>
            <person name="Crous P.W."/>
            <person name="Stergiopoulos I."/>
        </authorList>
    </citation>
    <scope>NUCLEOTIDE SEQUENCE [LARGE SCALE GENOMIC DNA]</scope>
    <source>
        <strain evidence="2 3">CBS 116634</strain>
    </source>
</reference>
<protein>
    <submittedName>
        <fullName evidence="2">Uncharacterized protein</fullName>
    </submittedName>
</protein>
<gene>
    <name evidence="2" type="ORF">AC579_6939</name>
</gene>
<feature type="region of interest" description="Disordered" evidence="1">
    <location>
        <begin position="58"/>
        <end position="80"/>
    </location>
</feature>
<comment type="caution">
    <text evidence="2">The sequence shown here is derived from an EMBL/GenBank/DDBJ whole genome shotgun (WGS) entry which is preliminary data.</text>
</comment>
<organism evidence="2 3">
    <name type="scientific">Pseudocercospora musae</name>
    <dbReference type="NCBI Taxonomy" id="113226"/>
    <lineage>
        <taxon>Eukaryota</taxon>
        <taxon>Fungi</taxon>
        <taxon>Dikarya</taxon>
        <taxon>Ascomycota</taxon>
        <taxon>Pezizomycotina</taxon>
        <taxon>Dothideomycetes</taxon>
        <taxon>Dothideomycetidae</taxon>
        <taxon>Mycosphaerellales</taxon>
        <taxon>Mycosphaerellaceae</taxon>
        <taxon>Pseudocercospora</taxon>
    </lineage>
</organism>
<dbReference type="AlphaFoldDB" id="A0A139IN56"/>
<evidence type="ECO:0000313" key="2">
    <source>
        <dbReference type="EMBL" id="KXT16228.1"/>
    </source>
</evidence>
<evidence type="ECO:0000313" key="3">
    <source>
        <dbReference type="Proteomes" id="UP000073492"/>
    </source>
</evidence>
<accession>A0A139IN56</accession>